<keyword evidence="12" id="KW-1133">Transmembrane helix</keyword>
<dbReference type="STRING" id="2020962.A0A2N1J7J0"/>
<name>A0A2N1J7J0_9BASI</name>
<keyword evidence="16" id="KW-0325">Glycoprotein</keyword>
<keyword evidence="11" id="KW-0735">Signal-anchor</keyword>
<dbReference type="GO" id="GO:0004806">
    <property type="term" value="F:triacylglycerol lipase activity"/>
    <property type="evidence" value="ECO:0007669"/>
    <property type="project" value="UniProtKB-EC"/>
</dbReference>
<protein>
    <recommendedName>
        <fullName evidence="6">triacylglycerol lipase</fullName>
        <ecNumber evidence="6">3.1.1.3</ecNumber>
    </recommendedName>
    <alternativeName>
        <fullName evidence="17">Autophagy-related protein 15</fullName>
    </alternativeName>
</protein>
<comment type="catalytic activity">
    <reaction evidence="1">
        <text>a triacylglycerol + H2O = a diacylglycerol + a fatty acid + H(+)</text>
        <dbReference type="Rhea" id="RHEA:12044"/>
        <dbReference type="ChEBI" id="CHEBI:15377"/>
        <dbReference type="ChEBI" id="CHEBI:15378"/>
        <dbReference type="ChEBI" id="CHEBI:17855"/>
        <dbReference type="ChEBI" id="CHEBI:18035"/>
        <dbReference type="ChEBI" id="CHEBI:28868"/>
        <dbReference type="EC" id="3.1.1.3"/>
    </reaction>
</comment>
<keyword evidence="21" id="KW-1185">Reference proteome</keyword>
<dbReference type="GO" id="GO:0004620">
    <property type="term" value="F:phospholipase activity"/>
    <property type="evidence" value="ECO:0007669"/>
    <property type="project" value="TreeGrafter"/>
</dbReference>
<dbReference type="InterPro" id="IPR050805">
    <property type="entry name" value="ATG15_Lipase"/>
</dbReference>
<keyword evidence="8" id="KW-0967">Endosome</keyword>
<proteinExistence type="inferred from homology"/>
<accession>A0A2N1J7J0</accession>
<dbReference type="OrthoDB" id="58570at2759"/>
<evidence type="ECO:0000256" key="8">
    <source>
        <dbReference type="ARBA" id="ARBA00022753"/>
    </source>
</evidence>
<evidence type="ECO:0000256" key="7">
    <source>
        <dbReference type="ARBA" id="ARBA00022692"/>
    </source>
</evidence>
<organism evidence="20 21">
    <name type="scientific">Malassezia vespertilionis</name>
    <dbReference type="NCBI Taxonomy" id="2020962"/>
    <lineage>
        <taxon>Eukaryota</taxon>
        <taxon>Fungi</taxon>
        <taxon>Dikarya</taxon>
        <taxon>Basidiomycota</taxon>
        <taxon>Ustilaginomycotina</taxon>
        <taxon>Malasseziomycetes</taxon>
        <taxon>Malasseziales</taxon>
        <taxon>Malasseziaceae</taxon>
        <taxon>Malassezia</taxon>
    </lineage>
</organism>
<dbReference type="EC" id="3.1.1.3" evidence="6"/>
<dbReference type="Gene3D" id="3.40.50.1820">
    <property type="entry name" value="alpha/beta hydrolase"/>
    <property type="match status" value="1"/>
</dbReference>
<evidence type="ECO:0000256" key="10">
    <source>
        <dbReference type="ARBA" id="ARBA00022963"/>
    </source>
</evidence>
<comment type="catalytic activity">
    <reaction evidence="18">
        <text>a diacylglycerol + H2O = a monoacylglycerol + a fatty acid + H(+)</text>
        <dbReference type="Rhea" id="RHEA:32731"/>
        <dbReference type="ChEBI" id="CHEBI:15377"/>
        <dbReference type="ChEBI" id="CHEBI:15378"/>
        <dbReference type="ChEBI" id="CHEBI:17408"/>
        <dbReference type="ChEBI" id="CHEBI:18035"/>
        <dbReference type="ChEBI" id="CHEBI:28868"/>
    </reaction>
</comment>
<dbReference type="SUPFAM" id="SSF53474">
    <property type="entry name" value="alpha/beta-Hydrolases"/>
    <property type="match status" value="1"/>
</dbReference>
<evidence type="ECO:0000256" key="11">
    <source>
        <dbReference type="ARBA" id="ARBA00022968"/>
    </source>
</evidence>
<dbReference type="GO" id="GO:0046461">
    <property type="term" value="P:neutral lipid catabolic process"/>
    <property type="evidence" value="ECO:0007669"/>
    <property type="project" value="TreeGrafter"/>
</dbReference>
<evidence type="ECO:0000256" key="17">
    <source>
        <dbReference type="ARBA" id="ARBA00029828"/>
    </source>
</evidence>
<comment type="subunit">
    <text evidence="5">Binds to both phosphatidylinositol (PI) and phosphatidylinositol 3,5-bisphosphate (PIP2).</text>
</comment>
<dbReference type="GO" id="GO:0006660">
    <property type="term" value="P:phosphatidylserine catabolic process"/>
    <property type="evidence" value="ECO:0007669"/>
    <property type="project" value="TreeGrafter"/>
</dbReference>
<dbReference type="GO" id="GO:0034727">
    <property type="term" value="P:piecemeal microautophagy of the nucleus"/>
    <property type="evidence" value="ECO:0007669"/>
    <property type="project" value="TreeGrafter"/>
</dbReference>
<evidence type="ECO:0000256" key="12">
    <source>
        <dbReference type="ARBA" id="ARBA00022989"/>
    </source>
</evidence>
<dbReference type="EMBL" id="KZ454994">
    <property type="protein sequence ID" value="PKI82525.1"/>
    <property type="molecule type" value="Genomic_DNA"/>
</dbReference>
<comment type="similarity">
    <text evidence="4">Belongs to the AB hydrolase superfamily. Lipase family.</text>
</comment>
<evidence type="ECO:0000256" key="16">
    <source>
        <dbReference type="ARBA" id="ARBA00023180"/>
    </source>
</evidence>
<dbReference type="GO" id="GO:0032585">
    <property type="term" value="C:multivesicular body membrane"/>
    <property type="evidence" value="ECO:0007669"/>
    <property type="project" value="UniProtKB-SubCell"/>
</dbReference>
<evidence type="ECO:0000256" key="13">
    <source>
        <dbReference type="ARBA" id="ARBA00023006"/>
    </source>
</evidence>
<evidence type="ECO:0000256" key="15">
    <source>
        <dbReference type="ARBA" id="ARBA00023136"/>
    </source>
</evidence>
<reference evidence="20 21" key="1">
    <citation type="submission" date="2017-10" db="EMBL/GenBank/DDBJ databases">
        <title>A novel species of cold-tolerant Malassezia isolated from bats.</title>
        <authorList>
            <person name="Lorch J.M."/>
            <person name="Palmer J.M."/>
            <person name="Vanderwolf K.J."/>
            <person name="Schmidt K.Z."/>
            <person name="Verant M.L."/>
            <person name="Weller T.J."/>
            <person name="Blehert D.S."/>
        </authorList>
    </citation>
    <scope>NUCLEOTIDE SEQUENCE [LARGE SCALE GENOMIC DNA]</scope>
    <source>
        <strain evidence="20 21">NWHC:44797-103</strain>
    </source>
</reference>
<keyword evidence="15" id="KW-0472">Membrane</keyword>
<dbReference type="Proteomes" id="UP000232875">
    <property type="component" value="Unassembled WGS sequence"/>
</dbReference>
<dbReference type="InterPro" id="IPR029058">
    <property type="entry name" value="AB_hydrolase_fold"/>
</dbReference>
<dbReference type="GO" id="GO:0034496">
    <property type="term" value="P:multivesicular body membrane disassembly"/>
    <property type="evidence" value="ECO:0007669"/>
    <property type="project" value="TreeGrafter"/>
</dbReference>
<evidence type="ECO:0000256" key="1">
    <source>
        <dbReference type="ARBA" id="ARBA00001024"/>
    </source>
</evidence>
<comment type="subcellular location">
    <subcellularLocation>
        <location evidence="3">Endosome</location>
        <location evidence="3">Multivesicular body membrane</location>
        <topology evidence="3">Single-pass type II membrane protein</topology>
    </subcellularLocation>
    <subcellularLocation>
        <location evidence="2">Prevacuolar compartment membrane</location>
        <topology evidence="2">Single-pass type II membrane protein</topology>
    </subcellularLocation>
</comment>
<gene>
    <name evidence="20" type="primary">ATG15</name>
    <name evidence="20" type="ORF">MVES_003363</name>
</gene>
<dbReference type="PANTHER" id="PTHR47175:SF2">
    <property type="entry name" value="LIPASE ATG15-RELATED"/>
    <property type="match status" value="1"/>
</dbReference>
<keyword evidence="13" id="KW-0072">Autophagy</keyword>
<keyword evidence="9" id="KW-0378">Hydrolase</keyword>
<evidence type="ECO:0000313" key="20">
    <source>
        <dbReference type="EMBL" id="PKI82525.1"/>
    </source>
</evidence>
<evidence type="ECO:0000313" key="21">
    <source>
        <dbReference type="Proteomes" id="UP000232875"/>
    </source>
</evidence>
<evidence type="ECO:0000256" key="5">
    <source>
        <dbReference type="ARBA" id="ARBA00011137"/>
    </source>
</evidence>
<dbReference type="PANTHER" id="PTHR47175">
    <property type="entry name" value="LIPASE ATG15-RELATED"/>
    <property type="match status" value="1"/>
</dbReference>
<evidence type="ECO:0000256" key="18">
    <source>
        <dbReference type="ARBA" id="ARBA00047591"/>
    </source>
</evidence>
<evidence type="ECO:0000256" key="6">
    <source>
        <dbReference type="ARBA" id="ARBA00013279"/>
    </source>
</evidence>
<evidence type="ECO:0000256" key="14">
    <source>
        <dbReference type="ARBA" id="ARBA00023098"/>
    </source>
</evidence>
<evidence type="ECO:0000256" key="3">
    <source>
        <dbReference type="ARBA" id="ARBA00004343"/>
    </source>
</evidence>
<keyword evidence="14" id="KW-0443">Lipid metabolism</keyword>
<keyword evidence="10" id="KW-0442">Lipid degradation</keyword>
<dbReference type="AlphaFoldDB" id="A0A2N1J7J0"/>
<sequence length="371" mass="40457">MQRPVPWHANSGAAWAGSTIKRRVRRIRDIPAFLAARSDASAAQLAALAKMPIMRDEIELDTPNVTDRRVLLTLAHMATEAYYRTPDPIPDAPQWHWSSAFGWDKEGLRGHVFATQNNETVVVALKGTSASFLPGGATGGSDKENDNLLFSCCCARVTDAWSPVCDCFDALHKCDTQCVGRALIDRSLYYPAATELYNNMSYMYPHSQLWITGHSLGGVIGGFMGITFGVPAVTFETPGDRIAAERLHLPLPPPSYSDAEAYALAPVTHVYHTADALATGQCVGANSLCSRTGFAIETKCHTGQSIVYDTVGKLSWGVGVLSHRIVYVMEELLSVDWDVLVRRHGGKEQLPPVPDPARESACQDCSSWSFT</sequence>
<evidence type="ECO:0000256" key="19">
    <source>
        <dbReference type="ARBA" id="ARBA00048461"/>
    </source>
</evidence>
<evidence type="ECO:0000256" key="9">
    <source>
        <dbReference type="ARBA" id="ARBA00022801"/>
    </source>
</evidence>
<comment type="catalytic activity">
    <reaction evidence="19">
        <text>a monoacylglycerol + H2O = glycerol + a fatty acid + H(+)</text>
        <dbReference type="Rhea" id="RHEA:15245"/>
        <dbReference type="ChEBI" id="CHEBI:15377"/>
        <dbReference type="ChEBI" id="CHEBI:15378"/>
        <dbReference type="ChEBI" id="CHEBI:17408"/>
        <dbReference type="ChEBI" id="CHEBI:17754"/>
        <dbReference type="ChEBI" id="CHEBI:28868"/>
    </reaction>
</comment>
<evidence type="ECO:0000256" key="2">
    <source>
        <dbReference type="ARBA" id="ARBA00004270"/>
    </source>
</evidence>
<dbReference type="GO" id="GO:0005775">
    <property type="term" value="C:vacuolar lumen"/>
    <property type="evidence" value="ECO:0007669"/>
    <property type="project" value="TreeGrafter"/>
</dbReference>
<keyword evidence="7" id="KW-0812">Transmembrane</keyword>
<evidence type="ECO:0000256" key="4">
    <source>
        <dbReference type="ARBA" id="ARBA00010701"/>
    </source>
</evidence>